<dbReference type="Proteomes" id="UP000289954">
    <property type="component" value="Unassembled WGS sequence"/>
</dbReference>
<gene>
    <name evidence="2" type="ORF">CBZ_05780</name>
</gene>
<sequence length="328" mass="33502">MTTADPRPPVPHRVATTVLTLLVPLVITAVGVALALGWSDELPDPVATHWGTDGADGFMSLTGALAVLVATTVGTSVVVWALLLVGGRDASIRRIGTGTTVGLVTMLVVLVVGSLELQRGLADATAAPTIDSLLGLALGGGLVLGVVAALLVPTDPASTTTAVPPADAERLPLGRGERAAWSTTVWSPAAVAVAAPVVVLQLVLAVALQTWVLVAVAIGLGALLASMLVLRVTVDARGLDARSPLGWPRLRVPLDEVVAAHADTVRPLADFGGWGYRVGRDGRTGFVLRSGDAVVVERTGGRTSVVTVDDARTGAALLNALAERSRVR</sequence>
<feature type="transmembrane region" description="Helical" evidence="1">
    <location>
        <begin position="14"/>
        <end position="38"/>
    </location>
</feature>
<feature type="transmembrane region" description="Helical" evidence="1">
    <location>
        <begin position="95"/>
        <end position="113"/>
    </location>
</feature>
<keyword evidence="3" id="KW-1185">Reference proteome</keyword>
<protein>
    <recommendedName>
        <fullName evidence="4">DUF1648 domain-containing protein</fullName>
    </recommendedName>
</protein>
<accession>A0A402DN08</accession>
<comment type="caution">
    <text evidence="2">The sequence shown here is derived from an EMBL/GenBank/DDBJ whole genome shotgun (WGS) entry which is preliminary data.</text>
</comment>
<feature type="transmembrane region" description="Helical" evidence="1">
    <location>
        <begin position="210"/>
        <end position="230"/>
    </location>
</feature>
<keyword evidence="1" id="KW-0812">Transmembrane</keyword>
<feature type="transmembrane region" description="Helical" evidence="1">
    <location>
        <begin position="58"/>
        <end position="83"/>
    </location>
</feature>
<dbReference type="AlphaFoldDB" id="A0A402DN08"/>
<organism evidence="2 3">
    <name type="scientific">Cellulomonas biazotea</name>
    <dbReference type="NCBI Taxonomy" id="1709"/>
    <lineage>
        <taxon>Bacteria</taxon>
        <taxon>Bacillati</taxon>
        <taxon>Actinomycetota</taxon>
        <taxon>Actinomycetes</taxon>
        <taxon>Micrococcales</taxon>
        <taxon>Cellulomonadaceae</taxon>
        <taxon>Cellulomonas</taxon>
    </lineage>
</organism>
<reference evidence="2 3" key="1">
    <citation type="submission" date="2019-01" db="EMBL/GenBank/DDBJ databases">
        <title>Draft genome sequence of Cellulomonas takizawaensis strain TKZ-21.</title>
        <authorList>
            <person name="Yamamura H."/>
            <person name="Hayashi T."/>
            <person name="Hamada M."/>
            <person name="Serisawa Y."/>
            <person name="Matsuyama K."/>
            <person name="Nakagawa Y."/>
            <person name="Otoguro M."/>
            <person name="Yanagida F."/>
            <person name="Hayakawa M."/>
        </authorList>
    </citation>
    <scope>NUCLEOTIDE SEQUENCE [LARGE SCALE GENOMIC DNA]</scope>
    <source>
        <strain evidence="2 3">NBRC12680</strain>
    </source>
</reference>
<dbReference type="EMBL" id="BIMR01000028">
    <property type="protein sequence ID" value="GCE75522.1"/>
    <property type="molecule type" value="Genomic_DNA"/>
</dbReference>
<proteinExistence type="predicted"/>
<keyword evidence="1" id="KW-1133">Transmembrane helix</keyword>
<evidence type="ECO:0000313" key="2">
    <source>
        <dbReference type="EMBL" id="GCE75522.1"/>
    </source>
</evidence>
<dbReference type="RefSeq" id="WP_130780122.1">
    <property type="nucleotide sequence ID" value="NZ_BIMR01000028.1"/>
</dbReference>
<keyword evidence="1" id="KW-0472">Membrane</keyword>
<feature type="transmembrane region" description="Helical" evidence="1">
    <location>
        <begin position="133"/>
        <end position="152"/>
    </location>
</feature>
<name>A0A402DN08_9CELL</name>
<evidence type="ECO:0008006" key="4">
    <source>
        <dbReference type="Google" id="ProtNLM"/>
    </source>
</evidence>
<feature type="transmembrane region" description="Helical" evidence="1">
    <location>
        <begin position="185"/>
        <end position="204"/>
    </location>
</feature>
<evidence type="ECO:0000313" key="3">
    <source>
        <dbReference type="Proteomes" id="UP000289954"/>
    </source>
</evidence>
<evidence type="ECO:0000256" key="1">
    <source>
        <dbReference type="SAM" id="Phobius"/>
    </source>
</evidence>
<dbReference type="OrthoDB" id="3178004at2"/>